<dbReference type="AlphaFoldDB" id="A0AAD7M6J2"/>
<dbReference type="EMBL" id="JARKIE010000012">
    <property type="protein sequence ID" value="KAJ7703694.1"/>
    <property type="molecule type" value="Genomic_DNA"/>
</dbReference>
<protein>
    <submittedName>
        <fullName evidence="1">Uncharacterized protein</fullName>
    </submittedName>
</protein>
<sequence length="131" mass="14648">MSLMLSTVGAISNPPGPYVPDLYVQQDVPFLDLGFDDLKDEEGDLTYGSNSQARKSTDTEKTLAVFMKEEFSRFSLKASLQELFTCINQKLNQWLSGYIGESRSILTSQVKGNTSGWSRTQVQETQIIIRA</sequence>
<keyword evidence="2" id="KW-1185">Reference proteome</keyword>
<dbReference type="Proteomes" id="UP001221757">
    <property type="component" value="Unassembled WGS sequence"/>
</dbReference>
<gene>
    <name evidence="1" type="ORF">B0H17DRAFT_1175806</name>
</gene>
<reference evidence="1" key="1">
    <citation type="submission" date="2023-03" db="EMBL/GenBank/DDBJ databases">
        <title>Massive genome expansion in bonnet fungi (Mycena s.s.) driven by repeated elements and novel gene families across ecological guilds.</title>
        <authorList>
            <consortium name="Lawrence Berkeley National Laboratory"/>
            <person name="Harder C.B."/>
            <person name="Miyauchi S."/>
            <person name="Viragh M."/>
            <person name="Kuo A."/>
            <person name="Thoen E."/>
            <person name="Andreopoulos B."/>
            <person name="Lu D."/>
            <person name="Skrede I."/>
            <person name="Drula E."/>
            <person name="Henrissat B."/>
            <person name="Morin E."/>
            <person name="Kohler A."/>
            <person name="Barry K."/>
            <person name="LaButti K."/>
            <person name="Morin E."/>
            <person name="Salamov A."/>
            <person name="Lipzen A."/>
            <person name="Mereny Z."/>
            <person name="Hegedus B."/>
            <person name="Baldrian P."/>
            <person name="Stursova M."/>
            <person name="Weitz H."/>
            <person name="Taylor A."/>
            <person name="Grigoriev I.V."/>
            <person name="Nagy L.G."/>
            <person name="Martin F."/>
            <person name="Kauserud H."/>
        </authorList>
    </citation>
    <scope>NUCLEOTIDE SEQUENCE</scope>
    <source>
        <strain evidence="1">CBHHK067</strain>
    </source>
</reference>
<proteinExistence type="predicted"/>
<evidence type="ECO:0000313" key="1">
    <source>
        <dbReference type="EMBL" id="KAJ7703694.1"/>
    </source>
</evidence>
<organism evidence="1 2">
    <name type="scientific">Mycena rosella</name>
    <name type="common">Pink bonnet</name>
    <name type="synonym">Agaricus rosellus</name>
    <dbReference type="NCBI Taxonomy" id="1033263"/>
    <lineage>
        <taxon>Eukaryota</taxon>
        <taxon>Fungi</taxon>
        <taxon>Dikarya</taxon>
        <taxon>Basidiomycota</taxon>
        <taxon>Agaricomycotina</taxon>
        <taxon>Agaricomycetes</taxon>
        <taxon>Agaricomycetidae</taxon>
        <taxon>Agaricales</taxon>
        <taxon>Marasmiineae</taxon>
        <taxon>Mycenaceae</taxon>
        <taxon>Mycena</taxon>
    </lineage>
</organism>
<comment type="caution">
    <text evidence="1">The sequence shown here is derived from an EMBL/GenBank/DDBJ whole genome shotgun (WGS) entry which is preliminary data.</text>
</comment>
<evidence type="ECO:0000313" key="2">
    <source>
        <dbReference type="Proteomes" id="UP001221757"/>
    </source>
</evidence>
<accession>A0AAD7M6J2</accession>
<name>A0AAD7M6J2_MYCRO</name>